<feature type="transmembrane region" description="Helical" evidence="10">
    <location>
        <begin position="9"/>
        <end position="34"/>
    </location>
</feature>
<dbReference type="PANTHER" id="PTHR21137">
    <property type="entry name" value="ODORANT RECEPTOR"/>
    <property type="match status" value="1"/>
</dbReference>
<dbReference type="InParanoid" id="F4WLE4"/>
<organism evidence="12">
    <name type="scientific">Acromyrmex echinatior</name>
    <name type="common">Panamanian leafcutter ant</name>
    <name type="synonym">Acromyrmex octospinosus echinatior</name>
    <dbReference type="NCBI Taxonomy" id="103372"/>
    <lineage>
        <taxon>Eukaryota</taxon>
        <taxon>Metazoa</taxon>
        <taxon>Ecdysozoa</taxon>
        <taxon>Arthropoda</taxon>
        <taxon>Hexapoda</taxon>
        <taxon>Insecta</taxon>
        <taxon>Pterygota</taxon>
        <taxon>Neoptera</taxon>
        <taxon>Endopterygota</taxon>
        <taxon>Hymenoptera</taxon>
        <taxon>Apocrita</taxon>
        <taxon>Aculeata</taxon>
        <taxon>Formicoidea</taxon>
        <taxon>Formicidae</taxon>
        <taxon>Myrmicinae</taxon>
        <taxon>Acromyrmex</taxon>
    </lineage>
</organism>
<dbReference type="OrthoDB" id="7700178at2759"/>
<dbReference type="GO" id="GO:0005549">
    <property type="term" value="F:odorant binding"/>
    <property type="evidence" value="ECO:0007669"/>
    <property type="project" value="InterPro"/>
</dbReference>
<evidence type="ECO:0000256" key="9">
    <source>
        <dbReference type="ARBA" id="ARBA00023224"/>
    </source>
</evidence>
<dbReference type="Pfam" id="PF02949">
    <property type="entry name" value="7tm_6"/>
    <property type="match status" value="3"/>
</dbReference>
<feature type="transmembrane region" description="Helical" evidence="10">
    <location>
        <begin position="167"/>
        <end position="188"/>
    </location>
</feature>
<dbReference type="GO" id="GO:0007165">
    <property type="term" value="P:signal transduction"/>
    <property type="evidence" value="ECO:0007669"/>
    <property type="project" value="UniProtKB-KW"/>
</dbReference>
<feature type="transmembrane region" description="Helical" evidence="10">
    <location>
        <begin position="194"/>
        <end position="213"/>
    </location>
</feature>
<evidence type="ECO:0000313" key="12">
    <source>
        <dbReference type="Proteomes" id="UP000007755"/>
    </source>
</evidence>
<keyword evidence="8 11" id="KW-0675">Receptor</keyword>
<feature type="transmembrane region" description="Helical" evidence="10">
    <location>
        <begin position="283"/>
        <end position="304"/>
    </location>
</feature>
<evidence type="ECO:0000256" key="1">
    <source>
        <dbReference type="ARBA" id="ARBA00004651"/>
    </source>
</evidence>
<evidence type="ECO:0000313" key="11">
    <source>
        <dbReference type="EMBL" id="EGI65107.1"/>
    </source>
</evidence>
<sequence>MILKCNTILFWNIAVLMFSSMLILSLIPLTPILLDTVMPLNESRPRFFAIEVEFRVNKDDYFLSILCYTTVIILIGANVVMGVDAMHIACTAHACSLFAAISKRIENLISKANNNKESSKCRYRMNMELDPLNEKLMYREYIICLKKHQLAIEFVNTLESSYQGISLLLLLLLIGTISLIATRIIYVLDQAGEVIKFTFIFIACLITLMIVCYSGQRLMDESQSIFHRAYAAEWYKFSPRLKSLLIITLYRSNVPCGLKAGNMVPLSIATFAAVSKMCKNINLFLTMLSLCVCVCVCVCVRARARVLLVMLANFLREYNVNRVFLSISGLWLFQSKNVRNSLRTICLLMEISYYPFEILLLYDHWGDPQMVFDACYQFIFTTAFIARVLHNIWNQDKLQQLCIAIDKHWDIFTNDVEVRIMKDYVMLSRRFTIVFSMLLFFTVLIFVSIPLIPVLLDTMLPLNESRPRVFAIEVEFRVNKNDYFLIMFCYTTIVVIIGLNISIGVDTMHFACTAHACSLFAAVSKQIENIISKAYNNNKVSKCGYHVNMELNPFNERIIYREYITCLKKHQLALEFVNILESSFQGLSLLLLLLILGNISLIGVRVSIIEIISIKYPEEILYAAEWYKFSPRLKSLLMMTLYRSNIPCGLKAGNMIPLSIATYAAVSKMRKVSTNCHVLLCCV</sequence>
<evidence type="ECO:0000256" key="3">
    <source>
        <dbReference type="ARBA" id="ARBA00022606"/>
    </source>
</evidence>
<evidence type="ECO:0000256" key="2">
    <source>
        <dbReference type="ARBA" id="ARBA00022475"/>
    </source>
</evidence>
<dbReference type="Proteomes" id="UP000007755">
    <property type="component" value="Unassembled WGS sequence"/>
</dbReference>
<feature type="transmembrane region" description="Helical" evidence="10">
    <location>
        <begin position="431"/>
        <end position="456"/>
    </location>
</feature>
<evidence type="ECO:0000256" key="10">
    <source>
        <dbReference type="SAM" id="Phobius"/>
    </source>
</evidence>
<evidence type="ECO:0000256" key="5">
    <source>
        <dbReference type="ARBA" id="ARBA00022725"/>
    </source>
</evidence>
<keyword evidence="7 10" id="KW-0472">Membrane</keyword>
<proteinExistence type="predicted"/>
<keyword evidence="2" id="KW-1003">Cell membrane</keyword>
<name>F4WLE4_ACREC</name>
<keyword evidence="4 10" id="KW-0812">Transmembrane</keyword>
<dbReference type="GO" id="GO:0005886">
    <property type="term" value="C:plasma membrane"/>
    <property type="evidence" value="ECO:0007669"/>
    <property type="project" value="UniProtKB-SubCell"/>
</dbReference>
<evidence type="ECO:0000256" key="6">
    <source>
        <dbReference type="ARBA" id="ARBA00022989"/>
    </source>
</evidence>
<accession>F4WLE4</accession>
<keyword evidence="12" id="KW-1185">Reference proteome</keyword>
<dbReference type="PANTHER" id="PTHR21137:SF35">
    <property type="entry name" value="ODORANT RECEPTOR 19A-RELATED"/>
    <property type="match status" value="1"/>
</dbReference>
<dbReference type="AlphaFoldDB" id="F4WLE4"/>
<keyword evidence="3" id="KW-0716">Sensory transduction</keyword>
<feature type="transmembrane region" description="Helical" evidence="10">
    <location>
        <begin position="483"/>
        <end position="501"/>
    </location>
</feature>
<keyword evidence="6 10" id="KW-1133">Transmembrane helix</keyword>
<evidence type="ECO:0000256" key="4">
    <source>
        <dbReference type="ARBA" id="ARBA00022692"/>
    </source>
</evidence>
<protein>
    <submittedName>
        <fullName evidence="11">Odorant receptor 22b</fullName>
    </submittedName>
</protein>
<keyword evidence="5" id="KW-0552">Olfaction</keyword>
<dbReference type="GO" id="GO:0004984">
    <property type="term" value="F:olfactory receptor activity"/>
    <property type="evidence" value="ECO:0007669"/>
    <property type="project" value="InterPro"/>
</dbReference>
<feature type="transmembrane region" description="Helical" evidence="10">
    <location>
        <begin position="589"/>
        <end position="608"/>
    </location>
</feature>
<gene>
    <name evidence="11" type="ORF">G5I_06569</name>
</gene>
<feature type="transmembrane region" description="Helical" evidence="10">
    <location>
        <begin position="371"/>
        <end position="389"/>
    </location>
</feature>
<evidence type="ECO:0000256" key="8">
    <source>
        <dbReference type="ARBA" id="ARBA00023170"/>
    </source>
</evidence>
<reference evidence="11" key="1">
    <citation type="submission" date="2011-02" db="EMBL/GenBank/DDBJ databases">
        <title>The genome of the leaf-cutting ant Acromyrmex echinatior suggests key adaptations to social evolution and fungus farming.</title>
        <authorList>
            <person name="Nygaard S."/>
            <person name="Zhang G."/>
        </authorList>
    </citation>
    <scope>NUCLEOTIDE SEQUENCE</scope>
</reference>
<evidence type="ECO:0000256" key="7">
    <source>
        <dbReference type="ARBA" id="ARBA00023136"/>
    </source>
</evidence>
<feature type="transmembrane region" description="Helical" evidence="10">
    <location>
        <begin position="61"/>
        <end position="81"/>
    </location>
</feature>
<comment type="subcellular location">
    <subcellularLocation>
        <location evidence="1">Cell membrane</location>
        <topology evidence="1">Multi-pass membrane protein</topology>
    </subcellularLocation>
</comment>
<dbReference type="EMBL" id="GL888207">
    <property type="protein sequence ID" value="EGI65107.1"/>
    <property type="molecule type" value="Genomic_DNA"/>
</dbReference>
<keyword evidence="9" id="KW-0807">Transducer</keyword>
<dbReference type="InterPro" id="IPR004117">
    <property type="entry name" value="7tm6_olfct_rcpt"/>
</dbReference>